<evidence type="ECO:0000313" key="1">
    <source>
        <dbReference type="EMBL" id="ANH73660.1"/>
    </source>
</evidence>
<proteinExistence type="predicted"/>
<reference evidence="1 2" key="1">
    <citation type="submission" date="2015-09" db="EMBL/GenBank/DDBJ databases">
        <authorList>
            <person name="Xu Y."/>
            <person name="Nagy A."/>
            <person name="Liu N.T."/>
            <person name="Nou X."/>
        </authorList>
    </citation>
    <scope>NUCLEOTIDE SEQUENCE [LARGE SCALE GENOMIC DNA]</scope>
    <source>
        <strain evidence="1 2">FC1138</strain>
    </source>
</reference>
<accession>A0AAC9BJC6</accession>
<organism evidence="1 2">
    <name type="scientific">Ralstonia insidiosa</name>
    <dbReference type="NCBI Taxonomy" id="190721"/>
    <lineage>
        <taxon>Bacteria</taxon>
        <taxon>Pseudomonadati</taxon>
        <taxon>Pseudomonadota</taxon>
        <taxon>Betaproteobacteria</taxon>
        <taxon>Burkholderiales</taxon>
        <taxon>Burkholderiaceae</taxon>
        <taxon>Ralstonia</taxon>
    </lineage>
</organism>
<dbReference type="Proteomes" id="UP000077927">
    <property type="component" value="Chromosome 1"/>
</dbReference>
<evidence type="ECO:0000313" key="2">
    <source>
        <dbReference type="Proteomes" id="UP000077927"/>
    </source>
</evidence>
<dbReference type="KEGG" id="rin:ACS15_1349"/>
<dbReference type="EMBL" id="CP012605">
    <property type="protein sequence ID" value="ANH73660.1"/>
    <property type="molecule type" value="Genomic_DNA"/>
</dbReference>
<dbReference type="AlphaFoldDB" id="A0AAC9BJC6"/>
<gene>
    <name evidence="1" type="ORF">ACS15_1349</name>
</gene>
<sequence>MGQDPAAMKAPIFSVVGYSLVAVPELVECLYVGCCGLRERAR</sequence>
<name>A0AAC9BJC6_9RALS</name>
<protein>
    <submittedName>
        <fullName evidence="1">Uncharacterized protein</fullName>
    </submittedName>
</protein>